<accession>A0ABR3R956</accession>
<protein>
    <submittedName>
        <fullName evidence="1">Uncharacterized protein</fullName>
    </submittedName>
</protein>
<sequence>MGQTALLTATPDVNSTENGIKFDAWFAKKLIKHFKKENLARTLPFLLSDAMSALEWISLSGGTRGGMFDPFEEMNRIVYRLTMRSIGVREISESPELLEESLHLVEAIDKNSSTARIIFPWLPTLKHGKRLVASIRFYFMIHRLVKNRKKTGRREDDMVQVLLDDGESTMKIVMVRIDPYLL</sequence>
<dbReference type="InterPro" id="IPR036396">
    <property type="entry name" value="Cyt_P450_sf"/>
</dbReference>
<dbReference type="SUPFAM" id="SSF48264">
    <property type="entry name" value="Cytochrome P450"/>
    <property type="match status" value="1"/>
</dbReference>
<keyword evidence="2" id="KW-1185">Reference proteome</keyword>
<comment type="caution">
    <text evidence="1">The sequence shown here is derived from an EMBL/GenBank/DDBJ whole genome shotgun (WGS) entry which is preliminary data.</text>
</comment>
<proteinExistence type="predicted"/>
<gene>
    <name evidence="1" type="ORF">SLS60_007250</name>
</gene>
<reference evidence="1 2" key="1">
    <citation type="submission" date="2024-02" db="EMBL/GenBank/DDBJ databases">
        <title>De novo assembly and annotation of 12 fungi associated with fruit tree decline syndrome in Ontario, Canada.</title>
        <authorList>
            <person name="Sulman M."/>
            <person name="Ellouze W."/>
            <person name="Ilyukhin E."/>
        </authorList>
    </citation>
    <scope>NUCLEOTIDE SEQUENCE [LARGE SCALE GENOMIC DNA]</scope>
    <source>
        <strain evidence="1 2">M42-189</strain>
    </source>
</reference>
<name>A0ABR3R956_9PLEO</name>
<dbReference type="Gene3D" id="1.10.630.10">
    <property type="entry name" value="Cytochrome P450"/>
    <property type="match status" value="1"/>
</dbReference>
<evidence type="ECO:0000313" key="1">
    <source>
        <dbReference type="EMBL" id="KAL1600862.1"/>
    </source>
</evidence>
<dbReference type="EMBL" id="JAKJXO020000009">
    <property type="protein sequence ID" value="KAL1600862.1"/>
    <property type="molecule type" value="Genomic_DNA"/>
</dbReference>
<organism evidence="1 2">
    <name type="scientific">Paraconiothyrium brasiliense</name>
    <dbReference type="NCBI Taxonomy" id="300254"/>
    <lineage>
        <taxon>Eukaryota</taxon>
        <taxon>Fungi</taxon>
        <taxon>Dikarya</taxon>
        <taxon>Ascomycota</taxon>
        <taxon>Pezizomycotina</taxon>
        <taxon>Dothideomycetes</taxon>
        <taxon>Pleosporomycetidae</taxon>
        <taxon>Pleosporales</taxon>
        <taxon>Massarineae</taxon>
        <taxon>Didymosphaeriaceae</taxon>
        <taxon>Paraconiothyrium</taxon>
    </lineage>
</organism>
<evidence type="ECO:0000313" key="2">
    <source>
        <dbReference type="Proteomes" id="UP001521785"/>
    </source>
</evidence>
<dbReference type="Proteomes" id="UP001521785">
    <property type="component" value="Unassembled WGS sequence"/>
</dbReference>